<dbReference type="EMBL" id="MJIE01000001">
    <property type="protein sequence ID" value="OLR54730.1"/>
    <property type="molecule type" value="Genomic_DNA"/>
</dbReference>
<evidence type="ECO:0000313" key="2">
    <source>
        <dbReference type="EMBL" id="OLR54730.1"/>
    </source>
</evidence>
<reference evidence="2 3" key="1">
    <citation type="journal article" date="2016" name="Appl. Environ. Microbiol.">
        <title>Function and Phylogeny of Bacterial Butyryl Coenzyme A:Acetate Transferases and Their Diversity in the Proximal Colon of Swine.</title>
        <authorList>
            <person name="Trachsel J."/>
            <person name="Bayles D.O."/>
            <person name="Looft T."/>
            <person name="Levine U.Y."/>
            <person name="Allen H.K."/>
        </authorList>
    </citation>
    <scope>NUCLEOTIDE SEQUENCE [LARGE SCALE GENOMIC DNA]</scope>
    <source>
        <strain evidence="2 3">68-3-10</strain>
    </source>
</reference>
<dbReference type="OrthoDB" id="1778694at2"/>
<keyword evidence="1" id="KW-1133">Transmembrane helix</keyword>
<gene>
    <name evidence="2" type="ORF">BHK98_00645</name>
</gene>
<feature type="transmembrane region" description="Helical" evidence="1">
    <location>
        <begin position="31"/>
        <end position="50"/>
    </location>
</feature>
<keyword evidence="1" id="KW-0472">Membrane</keyword>
<name>A0A1Q9JES3_9FIRM</name>
<dbReference type="STRING" id="1261640.BHK98_00645"/>
<dbReference type="RefSeq" id="WP_075711750.1">
    <property type="nucleotide sequence ID" value="NZ_MJIE01000001.1"/>
</dbReference>
<protein>
    <submittedName>
        <fullName evidence="2">Uncharacterized protein</fullName>
    </submittedName>
</protein>
<feature type="transmembrane region" description="Helical" evidence="1">
    <location>
        <begin position="7"/>
        <end position="25"/>
    </location>
</feature>
<dbReference type="AlphaFoldDB" id="A0A1Q9JES3"/>
<proteinExistence type="predicted"/>
<keyword evidence="3" id="KW-1185">Reference proteome</keyword>
<sequence length="164" mass="19400">MNNAVRVIRILKWACFPLGYIMYYVTRSSFGPYIAIALSVAAIVGFWYLMRQEELRLTARDIAYEIRDVIMTRYGFEHLIEIKRLKRNVIVRIYVIRAGEKLQELKTAVMRRLTEQGYRNRIIALQVADMDSKEELGDHQKRMNLQLVELLSRQNTRRQHHGEG</sequence>
<evidence type="ECO:0000256" key="1">
    <source>
        <dbReference type="SAM" id="Phobius"/>
    </source>
</evidence>
<keyword evidence="1" id="KW-0812">Transmembrane</keyword>
<evidence type="ECO:0000313" key="3">
    <source>
        <dbReference type="Proteomes" id="UP000187404"/>
    </source>
</evidence>
<dbReference type="Proteomes" id="UP000187404">
    <property type="component" value="Unassembled WGS sequence"/>
</dbReference>
<comment type="caution">
    <text evidence="2">The sequence shown here is derived from an EMBL/GenBank/DDBJ whole genome shotgun (WGS) entry which is preliminary data.</text>
</comment>
<organism evidence="2 3">
    <name type="scientific">Hornefia porci</name>
    <dbReference type="NCBI Taxonomy" id="2652292"/>
    <lineage>
        <taxon>Bacteria</taxon>
        <taxon>Bacillati</taxon>
        <taxon>Bacillota</taxon>
        <taxon>Clostridia</taxon>
        <taxon>Peptostreptococcales</taxon>
        <taxon>Anaerovoracaceae</taxon>
        <taxon>Hornefia</taxon>
    </lineage>
</organism>
<accession>A0A1Q9JES3</accession>